<comment type="caution">
    <text evidence="4">The sequence shown here is derived from an EMBL/GenBank/DDBJ whole genome shotgun (WGS) entry which is preliminary data.</text>
</comment>
<dbReference type="AlphaFoldDB" id="A0A9P1FCI2"/>
<dbReference type="InterPro" id="IPR029045">
    <property type="entry name" value="ClpP/crotonase-like_dom_sf"/>
</dbReference>
<dbReference type="PANTHER" id="PTHR42987:SF4">
    <property type="entry name" value="PROTEASE SOHB-RELATED"/>
    <property type="match status" value="1"/>
</dbReference>
<dbReference type="InterPro" id="IPR002142">
    <property type="entry name" value="Peptidase_S49"/>
</dbReference>
<dbReference type="EMBL" id="CAMXCT030000001">
    <property type="protein sequence ID" value="CAL4758956.1"/>
    <property type="molecule type" value="Genomic_DNA"/>
</dbReference>
<dbReference type="EMBL" id="CAMXCT020000001">
    <property type="protein sequence ID" value="CAL1125019.1"/>
    <property type="molecule type" value="Genomic_DNA"/>
</dbReference>
<feature type="region of interest" description="Disordered" evidence="2">
    <location>
        <begin position="427"/>
        <end position="446"/>
    </location>
</feature>
<gene>
    <name evidence="4" type="ORF">C1SCF055_LOCUS234</name>
</gene>
<evidence type="ECO:0000313" key="4">
    <source>
        <dbReference type="EMBL" id="CAI3971644.1"/>
    </source>
</evidence>
<feature type="domain" description="Peptidase S49" evidence="3">
    <location>
        <begin position="809"/>
        <end position="952"/>
    </location>
</feature>
<dbReference type="SUPFAM" id="SSF52096">
    <property type="entry name" value="ClpP/crotonase"/>
    <property type="match status" value="1"/>
</dbReference>
<dbReference type="GO" id="GO:0006508">
    <property type="term" value="P:proteolysis"/>
    <property type="evidence" value="ECO:0007669"/>
    <property type="project" value="UniProtKB-KW"/>
</dbReference>
<dbReference type="OrthoDB" id="284461at2759"/>
<evidence type="ECO:0000313" key="7">
    <source>
        <dbReference type="Proteomes" id="UP001152797"/>
    </source>
</evidence>
<dbReference type="CDD" id="cd07022">
    <property type="entry name" value="S49_Sppa_36K_type"/>
    <property type="match status" value="1"/>
</dbReference>
<evidence type="ECO:0000256" key="2">
    <source>
        <dbReference type="SAM" id="MobiDB-lite"/>
    </source>
</evidence>
<dbReference type="GO" id="GO:0005198">
    <property type="term" value="F:structural molecule activity"/>
    <property type="evidence" value="ECO:0007669"/>
    <property type="project" value="InterPro"/>
</dbReference>
<dbReference type="EMBL" id="CAMXCT010000001">
    <property type="protein sequence ID" value="CAI3971644.1"/>
    <property type="molecule type" value="Genomic_DNA"/>
</dbReference>
<accession>A0A9P1FCI2</accession>
<comment type="similarity">
    <text evidence="1">Belongs to the peptidase S49 family.</text>
</comment>
<organism evidence="4">
    <name type="scientific">Cladocopium goreaui</name>
    <dbReference type="NCBI Taxonomy" id="2562237"/>
    <lineage>
        <taxon>Eukaryota</taxon>
        <taxon>Sar</taxon>
        <taxon>Alveolata</taxon>
        <taxon>Dinophyceae</taxon>
        <taxon>Suessiales</taxon>
        <taxon>Symbiodiniaceae</taxon>
        <taxon>Cladocopium</taxon>
    </lineage>
</organism>
<evidence type="ECO:0000313" key="6">
    <source>
        <dbReference type="EMBL" id="CAL4758956.1"/>
    </source>
</evidence>
<reference evidence="5" key="2">
    <citation type="submission" date="2024-04" db="EMBL/GenBank/DDBJ databases">
        <authorList>
            <person name="Chen Y."/>
            <person name="Shah S."/>
            <person name="Dougan E. K."/>
            <person name="Thang M."/>
            <person name="Chan C."/>
        </authorList>
    </citation>
    <scope>NUCLEOTIDE SEQUENCE [LARGE SCALE GENOMIC DNA]</scope>
</reference>
<evidence type="ECO:0000313" key="5">
    <source>
        <dbReference type="EMBL" id="CAL1125019.1"/>
    </source>
</evidence>
<feature type="region of interest" description="Disordered" evidence="2">
    <location>
        <begin position="1032"/>
        <end position="1074"/>
    </location>
</feature>
<dbReference type="InterPro" id="IPR033855">
    <property type="entry name" value="Protein_C"/>
</dbReference>
<feature type="compositionally biased region" description="Basic and acidic residues" evidence="2">
    <location>
        <begin position="1032"/>
        <end position="1041"/>
    </location>
</feature>
<dbReference type="Proteomes" id="UP001152797">
    <property type="component" value="Unassembled WGS sequence"/>
</dbReference>
<dbReference type="Gene3D" id="6.20.330.10">
    <property type="match status" value="1"/>
</dbReference>
<proteinExistence type="inferred from homology"/>
<keyword evidence="6" id="KW-0378">Hydrolase</keyword>
<protein>
    <submittedName>
        <fullName evidence="6">Protease MJ0651</fullName>
    </submittedName>
</protein>
<dbReference type="InterPro" id="IPR006429">
    <property type="entry name" value="Phage_lambda_portal"/>
</dbReference>
<keyword evidence="7" id="KW-1185">Reference proteome</keyword>
<dbReference type="Pfam" id="PF05136">
    <property type="entry name" value="Phage_portal_2"/>
    <property type="match status" value="1"/>
</dbReference>
<dbReference type="GO" id="GO:0008233">
    <property type="term" value="F:peptidase activity"/>
    <property type="evidence" value="ECO:0007669"/>
    <property type="project" value="UniProtKB-KW"/>
</dbReference>
<dbReference type="Gene3D" id="3.90.226.10">
    <property type="entry name" value="2-enoyl-CoA Hydratase, Chain A, domain 1"/>
    <property type="match status" value="1"/>
</dbReference>
<name>A0A9P1FCI2_9DINO</name>
<dbReference type="Pfam" id="PF01343">
    <property type="entry name" value="Peptidase_S49"/>
    <property type="match status" value="1"/>
</dbReference>
<feature type="region of interest" description="Disordered" evidence="2">
    <location>
        <begin position="957"/>
        <end position="976"/>
    </location>
</feature>
<evidence type="ECO:0000256" key="1">
    <source>
        <dbReference type="ARBA" id="ARBA00008683"/>
    </source>
</evidence>
<dbReference type="GO" id="GO:0019068">
    <property type="term" value="P:virion assembly"/>
    <property type="evidence" value="ECO:0007669"/>
    <property type="project" value="InterPro"/>
</dbReference>
<keyword evidence="6" id="KW-0645">Protease</keyword>
<dbReference type="PANTHER" id="PTHR42987">
    <property type="entry name" value="PEPTIDASE S49"/>
    <property type="match status" value="1"/>
</dbReference>
<evidence type="ECO:0000259" key="3">
    <source>
        <dbReference type="Pfam" id="PF01343"/>
    </source>
</evidence>
<reference evidence="4" key="1">
    <citation type="submission" date="2022-10" db="EMBL/GenBank/DDBJ databases">
        <authorList>
            <person name="Chen Y."/>
            <person name="Dougan E. K."/>
            <person name="Chan C."/>
            <person name="Rhodes N."/>
            <person name="Thang M."/>
        </authorList>
    </citation>
    <scope>NUCLEOTIDE SEQUENCE</scope>
</reference>
<sequence length="1230" mass="134564">MACVVQAAVLMSEEDLAGALLTMSKRIVTVSSSLRARESAKYGRSGASGPASLLPFQSAAILCGMVTPTLNGDSTLLEMIAEYNETGSYEETGSLVHARRFVTACRLLIANLPVASSKGGNTGESMEMNVDKISEQLDKARKWIAAKSRRTRGSTSENFDNVRADYEATKSSRFVRQRRGLAPQGSGADYHYRNEFDYLRLMELARDMDRNDAIVGQAIDRAVSNTIQDGFTVDPDTGDAGADQAIKDRWKNWAEDPDQVDVAGENNFWDLENNALRSSFVDGDSFAIPLRNGTLEVLEGHRCRTPVGRKGGFKTAEGVVHGVKMDRYRRRHEYWFTKEDIDPNRQVQRLKDIRRIAARDSEGYKQVFQMMFGKRYSQTRGVTALAPIFMPAGWFEDINFAKMVQAQVVSCIGFIRKRELNFDDMGEDGPAPIGERKTQTLSDGSSRTVDGLAPGIEIEGEPGEEIEAFSPSVPNPEFFDHVHLILTLLGINLGLPLAMLTLDSGETNFSGWRGAVDQARMGFRRNQKRLANRFHKPIYCWKLRQWADEDSSLAKLMDKEGSLFRHKWNAPSWNYIEPFKDAMADVVQQKNTLNSPRRIQMARGRDYSEIIRETIEDNSMAIRSAIAEANAINKELKPNPPIHWRELLSPPMPDGMTLRNSNMPEMFDDRFALQHGLGALGVPHIDQYFGVWAVHEESFRSLVDRVNQINIHAHVRQNRELAHEEFDEAKAIDRPGFDRMNGGIAVVTIQGTMTKYGSSFSDGGTVRARRGIRNAVSDDAISGIMLRIDSPGGTVAGTKDLADDIATAAKQKPVHAYIEDMGASAAFWVSSQASRVTSNATALVGSIGTFAVLEDLSGAAEKLGIKVHVVRAGEFKGTGVEGTAITDSQLAMIQERVNGLNEHFLAGVATGRRIDMARVRGLADGRVHIGEEAAKLGLTDGVMSFDNAVSELIAASNPGRRRRMSTDAKENSGDVVQPAATNEPKAATLAELKAACEGADSDFILEQMEKNATAAEATKAYNSKLRADLASQKEENAKLQEKASSGGGRGVDPVGDNSISSKGGDEPESSDDFEATVAECRRKGMTQRQAFAEACRQHPEYRGTMVAQHNQRFGRPADEAIPKNARVKLDPDGKITVAGLTDREIGTAQREAFAAGDKITVRMRTYPGTHWMIAVEQIEVGDLLYTEAAGKVQDTAASTAFVVGTALSAAAGDGDLVEVLYNAHGDTAAT</sequence>